<dbReference type="PANTHER" id="PTHR43464:SF19">
    <property type="entry name" value="UBIQUINONE BIOSYNTHESIS O-METHYLTRANSFERASE, MITOCHONDRIAL"/>
    <property type="match status" value="1"/>
</dbReference>
<keyword evidence="1 5" id="KW-0489">Methyltransferase</keyword>
<gene>
    <name evidence="5" type="primary">ubiG_1</name>
    <name evidence="5" type="ORF">AVENLUH5627_00316</name>
</gene>
<evidence type="ECO:0000313" key="5">
    <source>
        <dbReference type="EMBL" id="KXZ73893.1"/>
    </source>
</evidence>
<evidence type="ECO:0000256" key="2">
    <source>
        <dbReference type="ARBA" id="ARBA00022679"/>
    </source>
</evidence>
<dbReference type="PANTHER" id="PTHR43464">
    <property type="entry name" value="METHYLTRANSFERASE"/>
    <property type="match status" value="1"/>
</dbReference>
<dbReference type="CDD" id="cd02440">
    <property type="entry name" value="AdoMet_MTases"/>
    <property type="match status" value="1"/>
</dbReference>
<dbReference type="EC" id="2.1.1.222" evidence="5"/>
<comment type="caution">
    <text evidence="5">The sequence shown here is derived from an EMBL/GenBank/DDBJ whole genome shotgun (WGS) entry which is preliminary data.</text>
</comment>
<dbReference type="SUPFAM" id="SSF53335">
    <property type="entry name" value="S-adenosyl-L-methionine-dependent methyltransferases"/>
    <property type="match status" value="1"/>
</dbReference>
<dbReference type="Gene3D" id="3.40.50.150">
    <property type="entry name" value="Vaccinia Virus protein VP39"/>
    <property type="match status" value="1"/>
</dbReference>
<name>A0A150I396_9GAMM</name>
<evidence type="ECO:0000313" key="6">
    <source>
        <dbReference type="Proteomes" id="UP000075680"/>
    </source>
</evidence>
<feature type="domain" description="Methyltransferase" evidence="4">
    <location>
        <begin position="46"/>
        <end position="137"/>
    </location>
</feature>
<evidence type="ECO:0000256" key="3">
    <source>
        <dbReference type="ARBA" id="ARBA00022691"/>
    </source>
</evidence>
<dbReference type="PATRIC" id="fig|52133.18.peg.330"/>
<reference evidence="5 6" key="1">
    <citation type="journal article" date="2016" name="Sci. Rep.">
        <title>Genomic and phenotypic characterization of the species Acinetobacter venetianus.</title>
        <authorList>
            <person name="Fondi M."/>
            <person name="Maida I."/>
            <person name="Perrin E."/>
            <person name="Orlandini V."/>
            <person name="La Torre L."/>
            <person name="Bosi E."/>
            <person name="Negroni A."/>
            <person name="Zanaroli G."/>
            <person name="Fava F."/>
            <person name="Decorosi F."/>
            <person name="Giovannetti L."/>
            <person name="Viti C."/>
            <person name="Vaneechoutte M."/>
            <person name="Dijkshoorn L."/>
            <person name="Fani R."/>
        </authorList>
    </citation>
    <scope>NUCLEOTIDE SEQUENCE [LARGE SCALE GENOMIC DNA]</scope>
    <source>
        <strain evidence="5 6">LUH5627</strain>
    </source>
</reference>
<dbReference type="AlphaFoldDB" id="A0A150I396"/>
<protein>
    <submittedName>
        <fullName evidence="5">Ubiquinone biosynthesis O-methyltransferase</fullName>
        <ecNumber evidence="5">2.1.1.222</ecNumber>
    </submittedName>
</protein>
<dbReference type="EMBL" id="JRUE01000042">
    <property type="protein sequence ID" value="KXZ73893.1"/>
    <property type="molecule type" value="Genomic_DNA"/>
</dbReference>
<dbReference type="Proteomes" id="UP000075680">
    <property type="component" value="Unassembled WGS sequence"/>
</dbReference>
<dbReference type="RefSeq" id="WP_061517953.1">
    <property type="nucleotide sequence ID" value="NZ_JRUE01000042.1"/>
</dbReference>
<organism evidence="5 6">
    <name type="scientific">Acinetobacter venetianus</name>
    <dbReference type="NCBI Taxonomy" id="52133"/>
    <lineage>
        <taxon>Bacteria</taxon>
        <taxon>Pseudomonadati</taxon>
        <taxon>Pseudomonadota</taxon>
        <taxon>Gammaproteobacteria</taxon>
        <taxon>Moraxellales</taxon>
        <taxon>Moraxellaceae</taxon>
        <taxon>Acinetobacter</taxon>
    </lineage>
</organism>
<dbReference type="InterPro" id="IPR041698">
    <property type="entry name" value="Methyltransf_25"/>
</dbReference>
<sequence length="248" mass="28443">MQQNKYDDPNFFTEYAKMPRSVDGLKAAGEWSAFQTHMPDLKDKRVLDLGCGYGWHCQYAAEQGALSVIGIDLSAKMLEKAKRITTSDRVTYQQTAIETFQADTASFDTIISSLALHYIQDIDAVFQKAADLLKPLGEFYYSVEHPIFTARAQQDWFYDAESAALHWPVDHYFEEGQRNTHFLGADVVKYHRTIETHIIGLLKAGFEITALIEPTPPKEMIEQMGWQDELRRPMILIIKAKKRAIKYK</sequence>
<evidence type="ECO:0000256" key="1">
    <source>
        <dbReference type="ARBA" id="ARBA00022603"/>
    </source>
</evidence>
<dbReference type="GO" id="GO:0102208">
    <property type="term" value="F:2-polyprenyl-6-hydroxyphenol methylase activity"/>
    <property type="evidence" value="ECO:0007669"/>
    <property type="project" value="UniProtKB-EC"/>
</dbReference>
<dbReference type="GO" id="GO:0032259">
    <property type="term" value="P:methylation"/>
    <property type="evidence" value="ECO:0007669"/>
    <property type="project" value="UniProtKB-KW"/>
</dbReference>
<dbReference type="InterPro" id="IPR029063">
    <property type="entry name" value="SAM-dependent_MTases_sf"/>
</dbReference>
<dbReference type="Pfam" id="PF13649">
    <property type="entry name" value="Methyltransf_25"/>
    <property type="match status" value="1"/>
</dbReference>
<evidence type="ECO:0000259" key="4">
    <source>
        <dbReference type="Pfam" id="PF13649"/>
    </source>
</evidence>
<keyword evidence="5" id="KW-0830">Ubiquinone</keyword>
<accession>A0A150I396</accession>
<proteinExistence type="predicted"/>
<keyword evidence="2 5" id="KW-0808">Transferase</keyword>
<keyword evidence="3" id="KW-0949">S-adenosyl-L-methionine</keyword>